<keyword evidence="4" id="KW-1185">Reference proteome</keyword>
<keyword evidence="2" id="KW-0472">Membrane</keyword>
<accession>A0A2T7EC30</accession>
<sequence length="212" mass="23857">MNDMNRRITRTIQSSFGNVVCLQECPIWRKISLGIHKTIRFLVTLLHWRLALPRSPTEKSSPKTSHTARPPSATSTPPRPRAASQLSSTPPLYEVPPRPAWLGAETHGDCPGLTDDRLDRTVPAVDLCSAPPVSPCSTRRQAEIGAGEVMQPMYSRWLPDDIYVFFTSNFFLRTIVNFDLQTILRASKNLKQIWFLSLLSVCGVCLMNPFHI</sequence>
<proteinExistence type="predicted"/>
<evidence type="ECO:0000313" key="4">
    <source>
        <dbReference type="Proteomes" id="UP000244336"/>
    </source>
</evidence>
<evidence type="ECO:0000256" key="1">
    <source>
        <dbReference type="SAM" id="MobiDB-lite"/>
    </source>
</evidence>
<dbReference type="AlphaFoldDB" id="A0A2T7EC30"/>
<evidence type="ECO:0000313" key="3">
    <source>
        <dbReference type="EMBL" id="PUZ65384.1"/>
    </source>
</evidence>
<keyword evidence="2" id="KW-0812">Transmembrane</keyword>
<name>A0A2T7EC30_9POAL</name>
<dbReference type="Gramene" id="PUZ65384">
    <property type="protein sequence ID" value="PUZ65384"/>
    <property type="gene ID" value="GQ55_3G219300"/>
</dbReference>
<feature type="transmembrane region" description="Helical" evidence="2">
    <location>
        <begin position="193"/>
        <end position="211"/>
    </location>
</feature>
<feature type="region of interest" description="Disordered" evidence="1">
    <location>
        <begin position="55"/>
        <end position="93"/>
    </location>
</feature>
<protein>
    <submittedName>
        <fullName evidence="3">Uncharacterized protein</fullName>
    </submittedName>
</protein>
<gene>
    <name evidence="3" type="ORF">GQ55_3G219300</name>
</gene>
<dbReference type="EMBL" id="CM009751">
    <property type="protein sequence ID" value="PUZ65384.1"/>
    <property type="molecule type" value="Genomic_DNA"/>
</dbReference>
<evidence type="ECO:0000256" key="2">
    <source>
        <dbReference type="SAM" id="Phobius"/>
    </source>
</evidence>
<dbReference type="Proteomes" id="UP000244336">
    <property type="component" value="Chromosome 3"/>
</dbReference>
<feature type="compositionally biased region" description="Low complexity" evidence="1">
    <location>
        <begin position="64"/>
        <end position="84"/>
    </location>
</feature>
<organism evidence="3 4">
    <name type="scientific">Panicum hallii var. hallii</name>
    <dbReference type="NCBI Taxonomy" id="1504633"/>
    <lineage>
        <taxon>Eukaryota</taxon>
        <taxon>Viridiplantae</taxon>
        <taxon>Streptophyta</taxon>
        <taxon>Embryophyta</taxon>
        <taxon>Tracheophyta</taxon>
        <taxon>Spermatophyta</taxon>
        <taxon>Magnoliopsida</taxon>
        <taxon>Liliopsida</taxon>
        <taxon>Poales</taxon>
        <taxon>Poaceae</taxon>
        <taxon>PACMAD clade</taxon>
        <taxon>Panicoideae</taxon>
        <taxon>Panicodae</taxon>
        <taxon>Paniceae</taxon>
        <taxon>Panicinae</taxon>
        <taxon>Panicum</taxon>
        <taxon>Panicum sect. Panicum</taxon>
    </lineage>
</organism>
<reference evidence="3 4" key="1">
    <citation type="submission" date="2018-04" db="EMBL/GenBank/DDBJ databases">
        <title>WGS assembly of Panicum hallii var. hallii HAL2.</title>
        <authorList>
            <person name="Lovell J."/>
            <person name="Jenkins J."/>
            <person name="Lowry D."/>
            <person name="Mamidi S."/>
            <person name="Sreedasyam A."/>
            <person name="Weng X."/>
            <person name="Barry K."/>
            <person name="Bonette J."/>
            <person name="Campitelli B."/>
            <person name="Daum C."/>
            <person name="Gordon S."/>
            <person name="Gould B."/>
            <person name="Lipzen A."/>
            <person name="MacQueen A."/>
            <person name="Palacio-Mejia J."/>
            <person name="Plott C."/>
            <person name="Shakirov E."/>
            <person name="Shu S."/>
            <person name="Yoshinaga Y."/>
            <person name="Zane M."/>
            <person name="Rokhsar D."/>
            <person name="Grimwood J."/>
            <person name="Schmutz J."/>
            <person name="Juenger T."/>
        </authorList>
    </citation>
    <scope>NUCLEOTIDE SEQUENCE [LARGE SCALE GENOMIC DNA]</scope>
    <source>
        <strain evidence="4">cv. HAL2</strain>
    </source>
</reference>
<keyword evidence="2" id="KW-1133">Transmembrane helix</keyword>